<organism evidence="1">
    <name type="scientific">Brassica napus</name>
    <name type="common">Rape</name>
    <dbReference type="NCBI Taxonomy" id="3708"/>
    <lineage>
        <taxon>Eukaryota</taxon>
        <taxon>Viridiplantae</taxon>
        <taxon>Streptophyta</taxon>
        <taxon>Embryophyta</taxon>
        <taxon>Tracheophyta</taxon>
        <taxon>Spermatophyta</taxon>
        <taxon>Magnoliopsida</taxon>
        <taxon>eudicotyledons</taxon>
        <taxon>Gunneridae</taxon>
        <taxon>Pentapetalae</taxon>
        <taxon>rosids</taxon>
        <taxon>malvids</taxon>
        <taxon>Brassicales</taxon>
        <taxon>Brassicaceae</taxon>
        <taxon>Brassiceae</taxon>
        <taxon>Brassica</taxon>
    </lineage>
</organism>
<accession>A0A816SUR4</accession>
<dbReference type="AlphaFoldDB" id="A0A816SUR4"/>
<name>A0A816SUR4_BRANA</name>
<dbReference type="Proteomes" id="UP001295469">
    <property type="component" value="Chromosome A06"/>
</dbReference>
<evidence type="ECO:0000313" key="1">
    <source>
        <dbReference type="EMBL" id="CAF2088052.1"/>
    </source>
</evidence>
<protein>
    <submittedName>
        <fullName evidence="1">(rape) hypothetical protein</fullName>
    </submittedName>
</protein>
<dbReference type="EMBL" id="HG994360">
    <property type="protein sequence ID" value="CAF2088052.1"/>
    <property type="molecule type" value="Genomic_DNA"/>
</dbReference>
<gene>
    <name evidence="1" type="ORF">DARMORV10_A06P31740.1</name>
</gene>
<reference evidence="1" key="1">
    <citation type="submission" date="2021-01" db="EMBL/GenBank/DDBJ databases">
        <authorList>
            <consortium name="Genoscope - CEA"/>
            <person name="William W."/>
        </authorList>
    </citation>
    <scope>NUCLEOTIDE SEQUENCE</scope>
</reference>
<sequence>MLPQLLCFTLLDSDSQPFLPFNLYRCIKKTSSVSIKSFVLRSHKDFSHKAFRRSDDDLLFCHRKNLMEALEARYVKTSERPDSSLSFYFFLKVFDYWTFYQQSHL</sequence>
<proteinExistence type="predicted"/>